<evidence type="ECO:0000259" key="8">
    <source>
        <dbReference type="Pfam" id="PF25107"/>
    </source>
</evidence>
<comment type="caution">
    <text evidence="9">The sequence shown here is derived from an EMBL/GenBank/DDBJ whole genome shotgun (WGS) entry which is preliminary data.</text>
</comment>
<organism evidence="9 10">
    <name type="scientific">Rubrivivax gelatinosus</name>
    <name type="common">Rhodocyclus gelatinosus</name>
    <name type="synonym">Rhodopseudomonas gelatinosa</name>
    <dbReference type="NCBI Taxonomy" id="28068"/>
    <lineage>
        <taxon>Bacteria</taxon>
        <taxon>Pseudomonadati</taxon>
        <taxon>Pseudomonadota</taxon>
        <taxon>Betaproteobacteria</taxon>
        <taxon>Burkholderiales</taxon>
        <taxon>Sphaerotilaceae</taxon>
        <taxon>Rubrivivax</taxon>
    </lineage>
</organism>
<dbReference type="InterPro" id="IPR056475">
    <property type="entry name" value="GBD_Hemicentin/VWA7"/>
</dbReference>
<evidence type="ECO:0000256" key="2">
    <source>
        <dbReference type="ARBA" id="ARBA00022525"/>
    </source>
</evidence>
<gene>
    <name evidence="9" type="ORF">CKO43_06705</name>
</gene>
<feature type="domain" description="VWA7 Ig-like" evidence="6">
    <location>
        <begin position="687"/>
        <end position="776"/>
    </location>
</feature>
<dbReference type="SUPFAM" id="SSF53300">
    <property type="entry name" value="vWA-like"/>
    <property type="match status" value="1"/>
</dbReference>
<evidence type="ECO:0000259" key="7">
    <source>
        <dbReference type="Pfam" id="PF25106"/>
    </source>
</evidence>
<dbReference type="PANTHER" id="PTHR14905:SF7">
    <property type="entry name" value="VON WILLEBRAND FACTOR A DOMAIN-CONTAINING PROTEIN 7"/>
    <property type="match status" value="1"/>
</dbReference>
<dbReference type="Gene3D" id="1.10.1330.10">
    <property type="entry name" value="Dockerin domain"/>
    <property type="match status" value="1"/>
</dbReference>
<dbReference type="PANTHER" id="PTHR14905">
    <property type="entry name" value="NG37"/>
    <property type="match status" value="1"/>
</dbReference>
<feature type="domain" description="Hemicentin-1-like von Willebrand factor A" evidence="7">
    <location>
        <begin position="291"/>
        <end position="445"/>
    </location>
</feature>
<reference evidence="9" key="1">
    <citation type="submission" date="2017-08" db="EMBL/GenBank/DDBJ databases">
        <authorList>
            <person name="Imhoff J.F."/>
            <person name="Rahn T."/>
            <person name="Kuenzel S."/>
            <person name="Neulinger S.C."/>
        </authorList>
    </citation>
    <scope>NUCLEOTIDE SEQUENCE</scope>
    <source>
        <strain evidence="9">IM 151</strain>
    </source>
</reference>
<dbReference type="Pfam" id="PF23560">
    <property type="entry name" value="GBD_Hemicentin"/>
    <property type="match status" value="1"/>
</dbReference>
<sequence length="842" mass="86166">MSWHEVERSSRAALRRAWLLATGMVMAAGALAFAPGGGVHVYPASKTHGEITDEALATVYASAGLTTVSNSMKAARKQFVEANKAVDNDQFSSRKHFDGENFAGGQSEINGLLSKAVTQAKAGDFSNARTSVGAALHTVQDFYAHSNWVELGNSAPSAEVGRPGSISNTSPVGDLACVRLPAVCNVSNLVTSRLTSGYYGKEDAVILPGKCRHGGFFDSGPGADGLPDLTGISKDSAVCLVTGAGLVDSPHSDFNPAAAAVAVRATVQVFDDLKSKLSTSEFKSLLGVGPSLAFSIDTTGSMGSIIAGVRSAAISIVNSRLGTEQEPSKYVLSPFNDPSTGPATSTADANAFKAAIGALGASGGGDCPELSMAGSYSAVDLSDDRGDVFVFTDASSKDASLAFAVSSLASTKRVKVFYALFGSCSPYDPAYFSVANASGGQVFTLAASEAGTVTRLSDILARNNAVDVESRQGSVVTGAPVTIPFSVDSSMSKLNVSYSDIDATTLTLYRPDGVIVTPSTPGVSTIALSNGVIYSINPPAAGVWRAVIGGSGQYSLLVNGESQVALDQFDFAELAGRGGHQGYYAITGLPLVGKTYKAVARLSGSPASVAFEFRDLDGATIAPFALADADVEAHYLAGDVRIPSQSFRVYATGADAGGTAFQRLIATVVFPQTVSVNPPAAVDLGQGQTSSYVFEVRNEGPAATFVFAAKDTAGFVSGSMTPASATLATGASALTKVTLKVGAAIPVGTRDSLTVTATDAADAARRNFAVLTSSVVAPKVSGDVNRDGVVDCGDLNLVKASFGSRTGSRAFNPDVDVDGNGVIDARDLAFVARLVPAGTVCK</sequence>
<dbReference type="PROSITE" id="PS00018">
    <property type="entry name" value="EF_HAND_1"/>
    <property type="match status" value="2"/>
</dbReference>
<evidence type="ECO:0000313" key="10">
    <source>
        <dbReference type="Proteomes" id="UP001041814"/>
    </source>
</evidence>
<dbReference type="CDD" id="cd14254">
    <property type="entry name" value="Dockerin_II"/>
    <property type="match status" value="1"/>
</dbReference>
<evidence type="ECO:0000313" key="9">
    <source>
        <dbReference type="EMBL" id="MBK1712469.1"/>
    </source>
</evidence>
<keyword evidence="2" id="KW-0964">Secreted</keyword>
<accession>A0ABS1DS77</accession>
<evidence type="ECO:0000259" key="6">
    <source>
        <dbReference type="Pfam" id="PF23619"/>
    </source>
</evidence>
<proteinExistence type="predicted"/>
<keyword evidence="4" id="KW-0325">Glycoprotein</keyword>
<dbReference type="Pfam" id="PF23619">
    <property type="entry name" value="Ig_VWA7"/>
    <property type="match status" value="1"/>
</dbReference>
<dbReference type="InterPro" id="IPR057615">
    <property type="entry name" value="Ig_VWA7"/>
</dbReference>
<dbReference type="Pfam" id="PF25107">
    <property type="entry name" value="VWA7_N"/>
    <property type="match status" value="1"/>
</dbReference>
<dbReference type="InterPro" id="IPR036439">
    <property type="entry name" value="Dockerin_dom_sf"/>
</dbReference>
<evidence type="ECO:0000256" key="1">
    <source>
        <dbReference type="ARBA" id="ARBA00004613"/>
    </source>
</evidence>
<protein>
    <recommendedName>
        <fullName evidence="11">Dockerin domain-containing protein</fullName>
    </recommendedName>
</protein>
<evidence type="ECO:0000256" key="3">
    <source>
        <dbReference type="ARBA" id="ARBA00022729"/>
    </source>
</evidence>
<dbReference type="SUPFAM" id="SSF63446">
    <property type="entry name" value="Type I dockerin domain"/>
    <property type="match status" value="1"/>
</dbReference>
<keyword evidence="3" id="KW-0732">Signal</keyword>
<dbReference type="RefSeq" id="WP_200378223.1">
    <property type="nucleotide sequence ID" value="NZ_NRRU01000018.1"/>
</dbReference>
<evidence type="ECO:0000256" key="4">
    <source>
        <dbReference type="ARBA" id="ARBA00023180"/>
    </source>
</evidence>
<evidence type="ECO:0000259" key="5">
    <source>
        <dbReference type="Pfam" id="PF23560"/>
    </source>
</evidence>
<dbReference type="InterPro" id="IPR056861">
    <property type="entry name" value="HMCN1-like_VWA"/>
</dbReference>
<comment type="subcellular location">
    <subcellularLocation>
        <location evidence="1">Secreted</location>
    </subcellularLocation>
</comment>
<dbReference type="InterPro" id="IPR018247">
    <property type="entry name" value="EF_Hand_1_Ca_BS"/>
</dbReference>
<dbReference type="Pfam" id="PF25106">
    <property type="entry name" value="VWA_4"/>
    <property type="match status" value="1"/>
</dbReference>
<keyword evidence="10" id="KW-1185">Reference proteome</keyword>
<name>A0ABS1DS77_RUBGE</name>
<dbReference type="EMBL" id="NRRU01000018">
    <property type="protein sequence ID" value="MBK1712469.1"/>
    <property type="molecule type" value="Genomic_DNA"/>
</dbReference>
<feature type="domain" description="VWA7 N-terminal" evidence="8">
    <location>
        <begin position="52"/>
        <end position="282"/>
    </location>
</feature>
<dbReference type="InterPro" id="IPR056862">
    <property type="entry name" value="VWA7_N"/>
</dbReference>
<evidence type="ECO:0008006" key="11">
    <source>
        <dbReference type="Google" id="ProtNLM"/>
    </source>
</evidence>
<dbReference type="Pfam" id="PF00404">
    <property type="entry name" value="Dockerin_1"/>
    <property type="match status" value="1"/>
</dbReference>
<dbReference type="InterPro" id="IPR036465">
    <property type="entry name" value="vWFA_dom_sf"/>
</dbReference>
<dbReference type="Gene3D" id="3.40.50.410">
    <property type="entry name" value="von Willebrand factor, type A domain"/>
    <property type="match status" value="1"/>
</dbReference>
<dbReference type="InterPro" id="IPR052577">
    <property type="entry name" value="VWA7"/>
</dbReference>
<feature type="domain" description="Hemicentin/VWA7 galactose-binding" evidence="5">
    <location>
        <begin position="477"/>
        <end position="563"/>
    </location>
</feature>
<reference evidence="9" key="2">
    <citation type="journal article" date="2020" name="Microorganisms">
        <title>Osmotic Adaptation and Compatible Solute Biosynthesis of Phototrophic Bacteria as Revealed from Genome Analyses.</title>
        <authorList>
            <person name="Imhoff J.F."/>
            <person name="Rahn T."/>
            <person name="Kunzel S."/>
            <person name="Keller A."/>
            <person name="Neulinger S.C."/>
        </authorList>
    </citation>
    <scope>NUCLEOTIDE SEQUENCE</scope>
    <source>
        <strain evidence="9">IM 151</strain>
    </source>
</reference>
<dbReference type="InterPro" id="IPR002105">
    <property type="entry name" value="Dockerin_1_rpt"/>
</dbReference>
<dbReference type="PROSITE" id="PS00448">
    <property type="entry name" value="CLOS_CELLULOSOME_RPT"/>
    <property type="match status" value="1"/>
</dbReference>
<dbReference type="Proteomes" id="UP001041814">
    <property type="component" value="Unassembled WGS sequence"/>
</dbReference>